<dbReference type="InterPro" id="IPR035959">
    <property type="entry name" value="RutC-like_sf"/>
</dbReference>
<dbReference type="PANTHER" id="PTHR47328">
    <property type="match status" value="1"/>
</dbReference>
<evidence type="ECO:0000313" key="1">
    <source>
        <dbReference type="EMBL" id="KAB7739740.1"/>
    </source>
</evidence>
<dbReference type="Pfam" id="PF01042">
    <property type="entry name" value="Ribonuc_L-PSP"/>
    <property type="match status" value="1"/>
</dbReference>
<dbReference type="RefSeq" id="WP_152216549.1">
    <property type="nucleotide sequence ID" value="NZ_JBAQYD010000021.1"/>
</dbReference>
<dbReference type="InterPro" id="IPR006175">
    <property type="entry name" value="YjgF/YER057c/UK114"/>
</dbReference>
<comment type="caution">
    <text evidence="1">The sequence shown here is derived from an EMBL/GenBank/DDBJ whole genome shotgun (WGS) entry which is preliminary data.</text>
</comment>
<dbReference type="InterPro" id="IPR035709">
    <property type="entry name" value="YoaB-like"/>
</dbReference>
<gene>
    <name evidence="1" type="ORF">F2P47_11760</name>
</gene>
<evidence type="ECO:0000313" key="2">
    <source>
        <dbReference type="Proteomes" id="UP000468901"/>
    </source>
</evidence>
<name>A0A6N6VGF5_9HYPH</name>
<dbReference type="Gene3D" id="3.30.1330.40">
    <property type="entry name" value="RutC-like"/>
    <property type="match status" value="1"/>
</dbReference>
<proteinExistence type="predicted"/>
<accession>A0A6N6VGF5</accession>
<keyword evidence="2" id="KW-1185">Reference proteome</keyword>
<reference evidence="1 2" key="1">
    <citation type="submission" date="2019-09" db="EMBL/GenBank/DDBJ databases">
        <title>Parvibaculum sedimenti sp. nov., isolated from sediment.</title>
        <authorList>
            <person name="Wang Y."/>
        </authorList>
    </citation>
    <scope>NUCLEOTIDE SEQUENCE [LARGE SCALE GENOMIC DNA]</scope>
    <source>
        <strain evidence="1 2">HXT-9</strain>
    </source>
</reference>
<protein>
    <submittedName>
        <fullName evidence="1">RidA family protein</fullName>
    </submittedName>
</protein>
<dbReference type="PANTHER" id="PTHR47328:SF1">
    <property type="entry name" value="RUTC FAMILY PROTEIN YOAB"/>
    <property type="match status" value="1"/>
</dbReference>
<dbReference type="AlphaFoldDB" id="A0A6N6VGF5"/>
<organism evidence="1 2">
    <name type="scientific">Parvibaculum sedimenti</name>
    <dbReference type="NCBI Taxonomy" id="2608632"/>
    <lineage>
        <taxon>Bacteria</taxon>
        <taxon>Pseudomonadati</taxon>
        <taxon>Pseudomonadota</taxon>
        <taxon>Alphaproteobacteria</taxon>
        <taxon>Hyphomicrobiales</taxon>
        <taxon>Parvibaculaceae</taxon>
        <taxon>Parvibaculum</taxon>
    </lineage>
</organism>
<dbReference type="CDD" id="cd06150">
    <property type="entry name" value="YjgF_YER057c_UK114_like_2"/>
    <property type="match status" value="1"/>
</dbReference>
<sequence>MAIRRLGVGKRLSEAVVHGDRVFLAGQVAEDASASIRGQAQQILSQIDALLAEAGTDKSKLIFVQIWLADMGDYAVFNEVWDAWVDPQNLPARACVQSPLVKPEWRAEVQVTAAI</sequence>
<dbReference type="SUPFAM" id="SSF55298">
    <property type="entry name" value="YjgF-like"/>
    <property type="match status" value="1"/>
</dbReference>
<dbReference type="Proteomes" id="UP000468901">
    <property type="component" value="Unassembled WGS sequence"/>
</dbReference>
<dbReference type="EMBL" id="WESC01000009">
    <property type="protein sequence ID" value="KAB7739740.1"/>
    <property type="molecule type" value="Genomic_DNA"/>
</dbReference>